<dbReference type="AlphaFoldDB" id="A0AAD9MNF8"/>
<name>A0AAD9MNF8_PROWI</name>
<accession>A0AAD9MNF8</accession>
<proteinExistence type="predicted"/>
<keyword evidence="2" id="KW-1185">Reference proteome</keyword>
<comment type="caution">
    <text evidence="1">The sequence shown here is derived from an EMBL/GenBank/DDBJ whole genome shotgun (WGS) entry which is preliminary data.</text>
</comment>
<sequence length="92" mass="9489">MWTLVVVTDAGSVSEAASVQASFSGLVVNGEYSVALWCDSPAMVVQATLKATAVDQTSTFSFLPGICGSSRYLVLSSSDQVYMVASVASAGR</sequence>
<dbReference type="Proteomes" id="UP001255856">
    <property type="component" value="Unassembled WGS sequence"/>
</dbReference>
<evidence type="ECO:0000313" key="1">
    <source>
        <dbReference type="EMBL" id="KAK2078676.1"/>
    </source>
</evidence>
<reference evidence="1" key="1">
    <citation type="submission" date="2021-01" db="EMBL/GenBank/DDBJ databases">
        <authorList>
            <person name="Eckstrom K.M.E."/>
        </authorList>
    </citation>
    <scope>NUCLEOTIDE SEQUENCE</scope>
    <source>
        <strain evidence="1">UVCC 0001</strain>
    </source>
</reference>
<organism evidence="1 2">
    <name type="scientific">Prototheca wickerhamii</name>
    <dbReference type="NCBI Taxonomy" id="3111"/>
    <lineage>
        <taxon>Eukaryota</taxon>
        <taxon>Viridiplantae</taxon>
        <taxon>Chlorophyta</taxon>
        <taxon>core chlorophytes</taxon>
        <taxon>Trebouxiophyceae</taxon>
        <taxon>Chlorellales</taxon>
        <taxon>Chlorellaceae</taxon>
        <taxon>Prototheca</taxon>
    </lineage>
</organism>
<gene>
    <name evidence="1" type="ORF">QBZ16_003516</name>
</gene>
<dbReference type="EMBL" id="JASFZW010000004">
    <property type="protein sequence ID" value="KAK2078676.1"/>
    <property type="molecule type" value="Genomic_DNA"/>
</dbReference>
<protein>
    <submittedName>
        <fullName evidence="1">Uncharacterized protein</fullName>
    </submittedName>
</protein>
<evidence type="ECO:0000313" key="2">
    <source>
        <dbReference type="Proteomes" id="UP001255856"/>
    </source>
</evidence>